<evidence type="ECO:0000256" key="7">
    <source>
        <dbReference type="ARBA" id="ARBA00023237"/>
    </source>
</evidence>
<evidence type="ECO:0000256" key="4">
    <source>
        <dbReference type="ARBA" id="ARBA00022692"/>
    </source>
</evidence>
<dbReference type="GO" id="GO:0015344">
    <property type="term" value="F:siderophore uptake transmembrane transporter activity"/>
    <property type="evidence" value="ECO:0007669"/>
    <property type="project" value="TreeGrafter"/>
</dbReference>
<comment type="subcellular location">
    <subcellularLocation>
        <location evidence="1">Cell outer membrane</location>
        <topology evidence="1">Multi-pass membrane protein</topology>
    </subcellularLocation>
</comment>
<dbReference type="Proteomes" id="UP000076630">
    <property type="component" value="Unassembled WGS sequence"/>
</dbReference>
<evidence type="ECO:0000256" key="1">
    <source>
        <dbReference type="ARBA" id="ARBA00004571"/>
    </source>
</evidence>
<dbReference type="GO" id="GO:0009279">
    <property type="term" value="C:cell outer membrane"/>
    <property type="evidence" value="ECO:0007669"/>
    <property type="project" value="UniProtKB-SubCell"/>
</dbReference>
<dbReference type="Gene3D" id="2.40.170.20">
    <property type="entry name" value="TonB-dependent receptor, beta-barrel domain"/>
    <property type="match status" value="1"/>
</dbReference>
<evidence type="ECO:0000256" key="6">
    <source>
        <dbReference type="ARBA" id="ARBA00023136"/>
    </source>
</evidence>
<keyword evidence="2" id="KW-0813">Transport</keyword>
<keyword evidence="5" id="KW-0732">Signal</keyword>
<dbReference type="InterPro" id="IPR039426">
    <property type="entry name" value="TonB-dep_rcpt-like"/>
</dbReference>
<dbReference type="Pfam" id="PF14905">
    <property type="entry name" value="OMP_b-brl_3"/>
    <property type="match status" value="1"/>
</dbReference>
<evidence type="ECO:0000313" key="9">
    <source>
        <dbReference type="EMBL" id="KZE75029.1"/>
    </source>
</evidence>
<proteinExistence type="predicted"/>
<evidence type="ECO:0000259" key="8">
    <source>
        <dbReference type="Pfam" id="PF14905"/>
    </source>
</evidence>
<sequence>MTKIIQNNIYLLFIFLQSFYSFSQNKITGQILDKENNPIQFVTIQLHTKDHILIKSDISNENGMFEIEEKTGHYLFQASYLGSLLYEKQIDLDKDINLGVITSNNGIELAEIVIESKLKMKTNFDKYEITNISNSILAKNKSTLEFLNTVPIVNVTPDGKAIKIKNSKNAIILINGKSVGGNEVALSILQSTPATDIKKVEVIEHPGSNYRASDNGIINVIINKSKKQPFKVVLNAKSTQSFYNTQEGSGYLAFSKNKWFLTSGIKMENSKLKSNQNDSYIDFVTNYNTQIHNSSISKGTNYTPYLNIDYSLSKNQTIGLNFSSRFNKNEDNRNISNSYYNLANNQLDSINTTNTKNKLSNYHVVFFNLNHTIITDTLDSNISSDVSYYNSRNNREIFNTFSYSNHNNNKLLQNPDNTYEVIDFKSDYDKNFKDRSKLTIGVSYTNSNIKSNNFFGTFNGIEYVSNPKQSNIFSYKENYFALYAKYRRMFSESFGVLAGLRYEYLSAEGTLKSDTKTVKINNSDLFPSLAIMYGINDEHLLTLNFASSITRTPYNNLNPFVYVNSPSSIQVNNPYLKNTKKHFIGLTYTFFDDFNLELGYAKSHNLFNNFDTIKDNLIISTIDNYGNNDAYGANFYFNKSIFKNYWNLSFSTTLEISNIRGEYNANPVKIDNANLTLNVKNNIFLDKEKNSTLTLIYGYDNGSEDIFGKLNAQHSLSIDLGKSFNDFYISAGAYDLLTTDTSMQFTNSVYGFDKKREYYKNYYINIRYTLGNKRVKTVASKQQNERLN</sequence>
<protein>
    <recommendedName>
        <fullName evidence="8">Outer membrane protein beta-barrel domain-containing protein</fullName>
    </recommendedName>
</protein>
<evidence type="ECO:0000256" key="2">
    <source>
        <dbReference type="ARBA" id="ARBA00022448"/>
    </source>
</evidence>
<organism evidence="9 10">
    <name type="scientific">Myroides marinus</name>
    <dbReference type="NCBI Taxonomy" id="703342"/>
    <lineage>
        <taxon>Bacteria</taxon>
        <taxon>Pseudomonadati</taxon>
        <taxon>Bacteroidota</taxon>
        <taxon>Flavobacteriia</taxon>
        <taxon>Flavobacteriales</taxon>
        <taxon>Flavobacteriaceae</taxon>
        <taxon>Myroides</taxon>
    </lineage>
</organism>
<keyword evidence="10" id="KW-1185">Reference proteome</keyword>
<evidence type="ECO:0000256" key="5">
    <source>
        <dbReference type="ARBA" id="ARBA00022729"/>
    </source>
</evidence>
<reference evidence="9 10" key="1">
    <citation type="submission" date="2016-01" db="EMBL/GenBank/DDBJ databases">
        <title>Whole genome sequencing of Myroides marinus L41.</title>
        <authorList>
            <person name="Hong K.W."/>
        </authorList>
    </citation>
    <scope>NUCLEOTIDE SEQUENCE [LARGE SCALE GENOMIC DNA]</scope>
    <source>
        <strain evidence="9 10">L41</strain>
    </source>
</reference>
<comment type="caution">
    <text evidence="9">The sequence shown here is derived from an EMBL/GenBank/DDBJ whole genome shotgun (WGS) entry which is preliminary data.</text>
</comment>
<name>A0A165QHM0_9FLAO</name>
<dbReference type="GO" id="GO:0044718">
    <property type="term" value="P:siderophore transmembrane transport"/>
    <property type="evidence" value="ECO:0007669"/>
    <property type="project" value="TreeGrafter"/>
</dbReference>
<keyword evidence="7" id="KW-0998">Cell outer membrane</keyword>
<dbReference type="EMBL" id="LQNU01000087">
    <property type="protein sequence ID" value="KZE75029.1"/>
    <property type="molecule type" value="Genomic_DNA"/>
</dbReference>
<dbReference type="PANTHER" id="PTHR30069:SF29">
    <property type="entry name" value="HEMOGLOBIN AND HEMOGLOBIN-HAPTOGLOBIN-BINDING PROTEIN 1-RELATED"/>
    <property type="match status" value="1"/>
</dbReference>
<dbReference type="AlphaFoldDB" id="A0A165QHM0"/>
<dbReference type="SUPFAM" id="SSF56935">
    <property type="entry name" value="Porins"/>
    <property type="match status" value="1"/>
</dbReference>
<dbReference type="SUPFAM" id="SSF49464">
    <property type="entry name" value="Carboxypeptidase regulatory domain-like"/>
    <property type="match status" value="1"/>
</dbReference>
<dbReference type="InterPro" id="IPR036942">
    <property type="entry name" value="Beta-barrel_TonB_sf"/>
</dbReference>
<keyword evidence="6" id="KW-0472">Membrane</keyword>
<gene>
    <name evidence="9" type="ORF">AV926_17510</name>
</gene>
<dbReference type="PANTHER" id="PTHR30069">
    <property type="entry name" value="TONB-DEPENDENT OUTER MEMBRANE RECEPTOR"/>
    <property type="match status" value="1"/>
</dbReference>
<keyword evidence="4" id="KW-0812">Transmembrane</keyword>
<dbReference type="InterPro" id="IPR041700">
    <property type="entry name" value="OMP_b-brl_3"/>
</dbReference>
<dbReference type="RefSeq" id="WP_052243528.1">
    <property type="nucleotide sequence ID" value="NZ_JWJO01000017.1"/>
</dbReference>
<keyword evidence="3" id="KW-1134">Transmembrane beta strand</keyword>
<accession>A0A165QHM0</accession>
<dbReference type="InterPro" id="IPR008969">
    <property type="entry name" value="CarboxyPept-like_regulatory"/>
</dbReference>
<dbReference type="OrthoDB" id="8764943at2"/>
<feature type="domain" description="Outer membrane protein beta-barrel" evidence="8">
    <location>
        <begin position="376"/>
        <end position="768"/>
    </location>
</feature>
<evidence type="ECO:0000313" key="10">
    <source>
        <dbReference type="Proteomes" id="UP000076630"/>
    </source>
</evidence>
<evidence type="ECO:0000256" key="3">
    <source>
        <dbReference type="ARBA" id="ARBA00022452"/>
    </source>
</evidence>